<dbReference type="AlphaFoldDB" id="A0A369TPN9"/>
<evidence type="ECO:0000313" key="2">
    <source>
        <dbReference type="Proteomes" id="UP000253977"/>
    </source>
</evidence>
<evidence type="ECO:0008006" key="3">
    <source>
        <dbReference type="Google" id="ProtNLM"/>
    </source>
</evidence>
<name>A0A369TPN9_9RHOB</name>
<sequence>MVAAAAERGWTRFAPDPRIRAWAEAAHRAALAVVADPQMRAEWLQCEGTWFVGVDALPTAPDGSIDGTPLRGAVIDALAPLPSLHPAQLSVTYPGYPRPRAGESDAAFGYRLRRDAAHVDGLIADGPDRRRRIAEPHAFILGLPLTACGPGASPLVVWEGSHRVIAEGLRAALADIPAEHWASADITDAYVAARRRAFEICRRVELPAAPGEALLLHRMTLHGVAPWQDGADAPPEGRMVTYFRPPMPGGAHPWLHAMGEGAA</sequence>
<gene>
    <name evidence="1" type="ORF">DU478_05880</name>
</gene>
<comment type="caution">
    <text evidence="1">The sequence shown here is derived from an EMBL/GenBank/DDBJ whole genome shotgun (WGS) entry which is preliminary data.</text>
</comment>
<dbReference type="Gene3D" id="2.60.120.620">
    <property type="entry name" value="q2cbj1_9rhob like domain"/>
    <property type="match status" value="1"/>
</dbReference>
<dbReference type="Proteomes" id="UP000253977">
    <property type="component" value="Unassembled WGS sequence"/>
</dbReference>
<organism evidence="1 2">
    <name type="scientific">Thalassococcus profundi</name>
    <dbReference type="NCBI Taxonomy" id="2282382"/>
    <lineage>
        <taxon>Bacteria</taxon>
        <taxon>Pseudomonadati</taxon>
        <taxon>Pseudomonadota</taxon>
        <taxon>Alphaproteobacteria</taxon>
        <taxon>Rhodobacterales</taxon>
        <taxon>Roseobacteraceae</taxon>
        <taxon>Thalassococcus</taxon>
    </lineage>
</organism>
<accession>A0A369TPN9</accession>
<dbReference type="SUPFAM" id="SSF51197">
    <property type="entry name" value="Clavaminate synthase-like"/>
    <property type="match status" value="1"/>
</dbReference>
<protein>
    <recommendedName>
        <fullName evidence="3">Phytanoyl-CoA dioxygenase</fullName>
    </recommendedName>
</protein>
<dbReference type="RefSeq" id="WP_114510008.1">
    <property type="nucleotide sequence ID" value="NZ_QPMK01000003.1"/>
</dbReference>
<keyword evidence="2" id="KW-1185">Reference proteome</keyword>
<evidence type="ECO:0000313" key="1">
    <source>
        <dbReference type="EMBL" id="RDD67259.1"/>
    </source>
</evidence>
<dbReference type="OrthoDB" id="7345863at2"/>
<reference evidence="1 2" key="1">
    <citation type="submission" date="2018-07" db="EMBL/GenBank/DDBJ databases">
        <title>Thalassococcus profundi sp. nov., a marine bacterium isolated from deep seawater of Okinawa Trough.</title>
        <authorList>
            <person name="Yu M."/>
        </authorList>
    </citation>
    <scope>NUCLEOTIDE SEQUENCE [LARGE SCALE GENOMIC DNA]</scope>
    <source>
        <strain evidence="1 2">WRAS1</strain>
    </source>
</reference>
<dbReference type="EMBL" id="QPMK01000003">
    <property type="protein sequence ID" value="RDD67259.1"/>
    <property type="molecule type" value="Genomic_DNA"/>
</dbReference>
<proteinExistence type="predicted"/>